<comment type="caution">
    <text evidence="1">The sequence shown here is derived from an EMBL/GenBank/DDBJ whole genome shotgun (WGS) entry which is preliminary data.</text>
</comment>
<evidence type="ECO:0008006" key="3">
    <source>
        <dbReference type="Google" id="ProtNLM"/>
    </source>
</evidence>
<dbReference type="RefSeq" id="WP_045055357.1">
    <property type="nucleotide sequence ID" value="NZ_CAWMDP010000057.1"/>
</dbReference>
<dbReference type="AlphaFoldDB" id="A0A0D8ZVE4"/>
<proteinExistence type="predicted"/>
<dbReference type="Proteomes" id="UP000032452">
    <property type="component" value="Unassembled WGS sequence"/>
</dbReference>
<dbReference type="EMBL" id="JYON01000014">
    <property type="protein sequence ID" value="KJH71191.1"/>
    <property type="molecule type" value="Genomic_DNA"/>
</dbReference>
<evidence type="ECO:0000313" key="1">
    <source>
        <dbReference type="EMBL" id="KJH71191.1"/>
    </source>
</evidence>
<keyword evidence="2" id="KW-1185">Reference proteome</keyword>
<accession>A0A0D8ZVE4</accession>
<sequence>MDSLKQKIVEKLEHLPVTALQEVLNYVDFLEWRKTDRKRSLTFAVDNLEKEREEAWREIGENCPIEYVGGVLVVKAQGAKNLETAVQELREERSEEITSW</sequence>
<evidence type="ECO:0000313" key="2">
    <source>
        <dbReference type="Proteomes" id="UP000032452"/>
    </source>
</evidence>
<reference evidence="1 2" key="1">
    <citation type="submission" date="2015-02" db="EMBL/GenBank/DDBJ databases">
        <title>Draft genome of a novel marine cyanobacterium (Chroococcales) isolated from South Atlantic Ocean.</title>
        <authorList>
            <person name="Rigonato J."/>
            <person name="Alvarenga D.O."/>
            <person name="Branco L.H."/>
            <person name="Varani A.M."/>
            <person name="Brandini F.P."/>
            <person name="Fiore M.F."/>
        </authorList>
    </citation>
    <scope>NUCLEOTIDE SEQUENCE [LARGE SCALE GENOMIC DNA]</scope>
    <source>
        <strain evidence="1 2">CENA595</strain>
    </source>
</reference>
<protein>
    <recommendedName>
        <fullName evidence="3">DUF2281 domain-containing protein</fullName>
    </recommendedName>
</protein>
<dbReference type="OrthoDB" id="532424at2"/>
<dbReference type="STRING" id="1618023.UH38_14395"/>
<name>A0A0D8ZVE4_9CYAN</name>
<gene>
    <name evidence="1" type="ORF">UH38_14395</name>
</gene>
<organism evidence="1 2">
    <name type="scientific">Aliterella atlantica CENA595</name>
    <dbReference type="NCBI Taxonomy" id="1618023"/>
    <lineage>
        <taxon>Bacteria</taxon>
        <taxon>Bacillati</taxon>
        <taxon>Cyanobacteriota</taxon>
        <taxon>Cyanophyceae</taxon>
        <taxon>Chroococcidiopsidales</taxon>
        <taxon>Aliterellaceae</taxon>
        <taxon>Aliterella</taxon>
    </lineage>
</organism>